<dbReference type="EMBL" id="CAXLJM020000036">
    <property type="protein sequence ID" value="CAL8106021.1"/>
    <property type="molecule type" value="Genomic_DNA"/>
</dbReference>
<reference evidence="1 2" key="1">
    <citation type="submission" date="2024-08" db="EMBL/GenBank/DDBJ databases">
        <authorList>
            <person name="Cucini C."/>
            <person name="Frati F."/>
        </authorList>
    </citation>
    <scope>NUCLEOTIDE SEQUENCE [LARGE SCALE GENOMIC DNA]</scope>
</reference>
<dbReference type="Proteomes" id="UP001642540">
    <property type="component" value="Unassembled WGS sequence"/>
</dbReference>
<protein>
    <submittedName>
        <fullName evidence="1">Uncharacterized protein</fullName>
    </submittedName>
</protein>
<keyword evidence="2" id="KW-1185">Reference proteome</keyword>
<proteinExistence type="predicted"/>
<name>A0ABP1QJU6_9HEXA</name>
<gene>
    <name evidence="1" type="ORF">ODALV1_LOCUS12260</name>
</gene>
<evidence type="ECO:0000313" key="2">
    <source>
        <dbReference type="Proteomes" id="UP001642540"/>
    </source>
</evidence>
<sequence length="273" mass="31434">MIHCDFKNKCEAAIVTPEMLHSFKEQIKLLIEDLETEKDAVGSTKKYNPSSIESFMEFTATLMEWSPYGTLEPTNSPFTISQAALDTLYQYRNPRPVLSYGHGSNPNFAYAPPSYRYPPMQGATSGQPQYRFNTTAMHAASRGLHHHHKHPLPMQGTTKNNLQHQGQHRYPPPLMCGATGAQSQHRYLPPLMHEAIRHQPQHPYQRLPIQITARAHQYHRNHEQAQQIVPPAPTVQNSIHPSNCINPFGQLRNNIDRKYNNLRILHHKFQQWK</sequence>
<comment type="caution">
    <text evidence="1">The sequence shown here is derived from an EMBL/GenBank/DDBJ whole genome shotgun (WGS) entry which is preliminary data.</text>
</comment>
<evidence type="ECO:0000313" key="1">
    <source>
        <dbReference type="EMBL" id="CAL8106021.1"/>
    </source>
</evidence>
<organism evidence="1 2">
    <name type="scientific">Orchesella dallaii</name>
    <dbReference type="NCBI Taxonomy" id="48710"/>
    <lineage>
        <taxon>Eukaryota</taxon>
        <taxon>Metazoa</taxon>
        <taxon>Ecdysozoa</taxon>
        <taxon>Arthropoda</taxon>
        <taxon>Hexapoda</taxon>
        <taxon>Collembola</taxon>
        <taxon>Entomobryomorpha</taxon>
        <taxon>Entomobryoidea</taxon>
        <taxon>Orchesellidae</taxon>
        <taxon>Orchesellinae</taxon>
        <taxon>Orchesella</taxon>
    </lineage>
</organism>
<accession>A0ABP1QJU6</accession>